<gene>
    <name evidence="1" type="ORF">GCM10010982_33490</name>
</gene>
<evidence type="ECO:0000313" key="1">
    <source>
        <dbReference type="EMBL" id="GGO73293.1"/>
    </source>
</evidence>
<keyword evidence="2" id="KW-1185">Reference proteome</keyword>
<protein>
    <submittedName>
        <fullName evidence="1">Uncharacterized protein</fullName>
    </submittedName>
</protein>
<dbReference type="Proteomes" id="UP000606935">
    <property type="component" value="Unassembled WGS sequence"/>
</dbReference>
<proteinExistence type="predicted"/>
<reference evidence="1" key="2">
    <citation type="submission" date="2020-09" db="EMBL/GenBank/DDBJ databases">
        <authorList>
            <person name="Sun Q."/>
            <person name="Zhou Y."/>
        </authorList>
    </citation>
    <scope>NUCLEOTIDE SEQUENCE</scope>
    <source>
        <strain evidence="1">CGMCC 1.7086</strain>
    </source>
</reference>
<reference evidence="1" key="1">
    <citation type="journal article" date="2014" name="Int. J. Syst. Evol. Microbiol.">
        <title>Complete genome sequence of Corynebacterium casei LMG S-19264T (=DSM 44701T), isolated from a smear-ripened cheese.</title>
        <authorList>
            <consortium name="US DOE Joint Genome Institute (JGI-PGF)"/>
            <person name="Walter F."/>
            <person name="Albersmeier A."/>
            <person name="Kalinowski J."/>
            <person name="Ruckert C."/>
        </authorList>
    </citation>
    <scope>NUCLEOTIDE SEQUENCE</scope>
    <source>
        <strain evidence="1">CGMCC 1.7086</strain>
    </source>
</reference>
<comment type="caution">
    <text evidence="1">The sequence shown here is derived from an EMBL/GenBank/DDBJ whole genome shotgun (WGS) entry which is preliminary data.</text>
</comment>
<organism evidence="1 2">
    <name type="scientific">Bowmanella pacifica</name>
    <dbReference type="NCBI Taxonomy" id="502051"/>
    <lineage>
        <taxon>Bacteria</taxon>
        <taxon>Pseudomonadati</taxon>
        <taxon>Pseudomonadota</taxon>
        <taxon>Gammaproteobacteria</taxon>
        <taxon>Alteromonadales</taxon>
        <taxon>Alteromonadaceae</taxon>
        <taxon>Bowmanella</taxon>
    </lineage>
</organism>
<accession>A0A918DN35</accession>
<dbReference type="RefSeq" id="WP_188697845.1">
    <property type="nucleotide sequence ID" value="NZ_BMLS01000006.1"/>
</dbReference>
<sequence length="132" mass="14684">MKASILIFGILAFAAVESRAEQYACEVALHMAEERSFTARINVHSETVTISGLTLSQDWPLPAKCDSPLGLERLELKRNKSVKEISFGPYSGKECTYFFILNNEGSDIALLFPVRTGNFYGERPYVAKCNAI</sequence>
<name>A0A918DN35_9ALTE</name>
<evidence type="ECO:0000313" key="2">
    <source>
        <dbReference type="Proteomes" id="UP000606935"/>
    </source>
</evidence>
<dbReference type="AlphaFoldDB" id="A0A918DN35"/>
<dbReference type="EMBL" id="BMLS01000006">
    <property type="protein sequence ID" value="GGO73293.1"/>
    <property type="molecule type" value="Genomic_DNA"/>
</dbReference>